<dbReference type="EMBL" id="BOMP01000124">
    <property type="protein sequence ID" value="GIE44308.1"/>
    <property type="molecule type" value="Genomic_DNA"/>
</dbReference>
<dbReference type="Proteomes" id="UP000631312">
    <property type="component" value="Unassembled WGS sequence"/>
</dbReference>
<evidence type="ECO:0000313" key="1">
    <source>
        <dbReference type="EMBL" id="GIE44308.1"/>
    </source>
</evidence>
<reference evidence="1 2" key="1">
    <citation type="submission" date="2021-01" db="EMBL/GenBank/DDBJ databases">
        <title>Whole genome shotgun sequence of Actinoplanes lobatus NBRC 12513.</title>
        <authorList>
            <person name="Komaki H."/>
            <person name="Tamura T."/>
        </authorList>
    </citation>
    <scope>NUCLEOTIDE SEQUENCE [LARGE SCALE GENOMIC DNA]</scope>
    <source>
        <strain evidence="1 2">NBRC 12513</strain>
    </source>
</reference>
<accession>A0ABQ4ATG7</accession>
<protein>
    <submittedName>
        <fullName evidence="1">Uncharacterized protein</fullName>
    </submittedName>
</protein>
<gene>
    <name evidence="1" type="ORF">Alo02nite_72060</name>
</gene>
<proteinExistence type="predicted"/>
<name>A0ABQ4ATG7_9ACTN</name>
<organism evidence="1 2">
    <name type="scientific">Actinoplanes lobatus</name>
    <dbReference type="NCBI Taxonomy" id="113568"/>
    <lineage>
        <taxon>Bacteria</taxon>
        <taxon>Bacillati</taxon>
        <taxon>Actinomycetota</taxon>
        <taxon>Actinomycetes</taxon>
        <taxon>Micromonosporales</taxon>
        <taxon>Micromonosporaceae</taxon>
        <taxon>Actinoplanes</taxon>
    </lineage>
</organism>
<sequence length="58" mass="6415">MHRPGTWVNPSRAALAAVHWLCSAVPMTQPEKLSPRSRPLWGAGVTAIADWADNHRSR</sequence>
<keyword evidence="2" id="KW-1185">Reference proteome</keyword>
<evidence type="ECO:0000313" key="2">
    <source>
        <dbReference type="Proteomes" id="UP000631312"/>
    </source>
</evidence>
<comment type="caution">
    <text evidence="1">The sequence shown here is derived from an EMBL/GenBank/DDBJ whole genome shotgun (WGS) entry which is preliminary data.</text>
</comment>